<reference evidence="3 4" key="2">
    <citation type="journal article" date="2012" name="Stand. Genomic Sci.">
        <title>Genome sequence of the moderately thermophilic, amino-acid-degrading and sulfur-reducing bacterium Thermovirga lienii type strain (Cas60314(T)).</title>
        <authorList>
            <person name="Goker M."/>
            <person name="Saunders E."/>
            <person name="Lapidus A."/>
            <person name="Nolan M."/>
            <person name="Lucas S."/>
            <person name="Hammon N."/>
            <person name="Deshpande S."/>
            <person name="Cheng J.F."/>
            <person name="Han C."/>
            <person name="Tapia R."/>
            <person name="Goodwin L.A."/>
            <person name="Pitluck S."/>
            <person name="Liolios K."/>
            <person name="Mavromatis K."/>
            <person name="Pagani I."/>
            <person name="Ivanova N."/>
            <person name="Mikhailova N."/>
            <person name="Pati A."/>
            <person name="Chen A."/>
            <person name="Palaniappan K."/>
            <person name="Land M."/>
            <person name="Chang Y.J."/>
            <person name="Jeffries C.D."/>
            <person name="Brambilla E.M."/>
            <person name="Rohde M."/>
            <person name="Spring S."/>
            <person name="Detter J.C."/>
            <person name="Woyke T."/>
            <person name="Bristow J."/>
            <person name="Eisen J.A."/>
            <person name="Markowitz V."/>
            <person name="Hugenholtz P."/>
            <person name="Kyrpides N.C."/>
            <person name="Klenk H.P."/>
        </authorList>
    </citation>
    <scope>NUCLEOTIDE SEQUENCE [LARGE SCALE GENOMIC DNA]</scope>
    <source>
        <strain evidence="4">ATCC BAA-1197 / DSM 17291 / Cas60314</strain>
    </source>
</reference>
<dbReference type="InterPro" id="IPR001753">
    <property type="entry name" value="Enoyl-CoA_hydra/iso"/>
</dbReference>
<dbReference type="Proteomes" id="UP000005868">
    <property type="component" value="Chromosome"/>
</dbReference>
<dbReference type="EMBL" id="CP003096">
    <property type="protein sequence ID" value="AER66112.1"/>
    <property type="molecule type" value="Genomic_DNA"/>
</dbReference>
<dbReference type="EC" id="4.2.1.17" evidence="3"/>
<name>G7V778_THELD</name>
<gene>
    <name evidence="3" type="ordered locus">Tlie_0375</name>
</gene>
<dbReference type="GO" id="GO:0004300">
    <property type="term" value="F:enoyl-CoA hydratase activity"/>
    <property type="evidence" value="ECO:0007669"/>
    <property type="project" value="UniProtKB-EC"/>
</dbReference>
<dbReference type="SUPFAM" id="SSF52096">
    <property type="entry name" value="ClpP/crotonase"/>
    <property type="match status" value="1"/>
</dbReference>
<reference evidence="4" key="1">
    <citation type="submission" date="2011-10" db="EMBL/GenBank/DDBJ databases">
        <title>The complete genome of chromosome of Thermovirga lienii DSM 17291.</title>
        <authorList>
            <consortium name="US DOE Joint Genome Institute (JGI-PGF)"/>
            <person name="Lucas S."/>
            <person name="Copeland A."/>
            <person name="Lapidus A."/>
            <person name="Glavina del Rio T."/>
            <person name="Dalin E."/>
            <person name="Tice H."/>
            <person name="Bruce D."/>
            <person name="Goodwin L."/>
            <person name="Pitluck S."/>
            <person name="Peters L."/>
            <person name="Mikhailova N."/>
            <person name="Saunders E."/>
            <person name="Kyrpides N."/>
            <person name="Mavromatis K."/>
            <person name="Ivanova N."/>
            <person name="Last F.I."/>
            <person name="Brettin T."/>
            <person name="Detter J.C."/>
            <person name="Han C."/>
            <person name="Larimer F."/>
            <person name="Land M."/>
            <person name="Hauser L."/>
            <person name="Markowitz V."/>
            <person name="Cheng J.-F."/>
            <person name="Hugenholtz P."/>
            <person name="Woyke T."/>
            <person name="Wu D."/>
            <person name="Spring S."/>
            <person name="Schroeder M."/>
            <person name="Brambilla E.-M."/>
            <person name="Klenk H.-P."/>
            <person name="Eisen J.A."/>
        </authorList>
    </citation>
    <scope>NUCLEOTIDE SEQUENCE [LARGE SCALE GENOMIC DNA]</scope>
    <source>
        <strain evidence="4">ATCC BAA-1197 / DSM 17291 / Cas60314</strain>
    </source>
</reference>
<keyword evidence="2 3" id="KW-0456">Lyase</keyword>
<sequence>MEGTAKVSVLASVLEGGIGRVTLNRPESMNTFTLELAQELNDALWAMEEDERVKVVVLDAAGKHFSTGIDLKEFLAQERHELREFLRIMDQHNFTLFRMAKPVVAAVQGYALANGTGLALACDFIIAADNAVFGTTAVNVGLICLEPGYQLSRWIGPKRALQYVLTGEFIPACKAHEMGVVWKVVPQEALLEEAMSFARTLAEKSPLAVRTGKRSLQQMEGLPLERAIEFAGERFAALGLSEDAKEGLAAFLQKRKPVWKER</sequence>
<dbReference type="KEGG" id="tli:Tlie_0375"/>
<dbReference type="Gene3D" id="3.90.226.10">
    <property type="entry name" value="2-enoyl-CoA Hydratase, Chain A, domain 1"/>
    <property type="match status" value="1"/>
</dbReference>
<dbReference type="InterPro" id="IPR014748">
    <property type="entry name" value="Enoyl-CoA_hydra_C"/>
</dbReference>
<comment type="similarity">
    <text evidence="1">Belongs to the enoyl-CoA hydratase/isomerase family.</text>
</comment>
<dbReference type="InterPro" id="IPR029045">
    <property type="entry name" value="ClpP/crotonase-like_dom_sf"/>
</dbReference>
<dbReference type="Pfam" id="PF00378">
    <property type="entry name" value="ECH_1"/>
    <property type="match status" value="1"/>
</dbReference>
<evidence type="ECO:0000313" key="4">
    <source>
        <dbReference type="Proteomes" id="UP000005868"/>
    </source>
</evidence>
<dbReference type="PANTHER" id="PTHR11941">
    <property type="entry name" value="ENOYL-COA HYDRATASE-RELATED"/>
    <property type="match status" value="1"/>
</dbReference>
<dbReference type="PANTHER" id="PTHR11941:SF54">
    <property type="entry name" value="ENOYL-COA HYDRATASE, MITOCHONDRIAL"/>
    <property type="match status" value="1"/>
</dbReference>
<dbReference type="CDD" id="cd06558">
    <property type="entry name" value="crotonase-like"/>
    <property type="match status" value="1"/>
</dbReference>
<evidence type="ECO:0000256" key="1">
    <source>
        <dbReference type="ARBA" id="ARBA00005254"/>
    </source>
</evidence>
<evidence type="ECO:0000313" key="3">
    <source>
        <dbReference type="EMBL" id="AER66112.1"/>
    </source>
</evidence>
<evidence type="ECO:0000256" key="2">
    <source>
        <dbReference type="ARBA" id="ARBA00023239"/>
    </source>
</evidence>
<protein>
    <submittedName>
        <fullName evidence="3">Short chain enoyl-CoA hydratase</fullName>
        <ecNumber evidence="3">4.2.1.17</ecNumber>
    </submittedName>
</protein>
<dbReference type="eggNOG" id="COG1024">
    <property type="taxonomic scope" value="Bacteria"/>
</dbReference>
<dbReference type="HOGENOM" id="CLU_009834_7_3_0"/>
<dbReference type="STRING" id="580340.Tlie_0375"/>
<proteinExistence type="inferred from homology"/>
<dbReference type="GO" id="GO:0006635">
    <property type="term" value="P:fatty acid beta-oxidation"/>
    <property type="evidence" value="ECO:0007669"/>
    <property type="project" value="TreeGrafter"/>
</dbReference>
<dbReference type="Gene3D" id="1.10.12.10">
    <property type="entry name" value="Lyase 2-enoyl-coa Hydratase, Chain A, domain 2"/>
    <property type="match status" value="1"/>
</dbReference>
<dbReference type="AlphaFoldDB" id="G7V778"/>
<keyword evidence="4" id="KW-1185">Reference proteome</keyword>
<organism evidence="3 4">
    <name type="scientific">Thermovirga lienii (strain ATCC BAA-1197 / DSM 17291 / Cas60314)</name>
    <dbReference type="NCBI Taxonomy" id="580340"/>
    <lineage>
        <taxon>Bacteria</taxon>
        <taxon>Thermotogati</taxon>
        <taxon>Synergistota</taxon>
        <taxon>Synergistia</taxon>
        <taxon>Synergistales</taxon>
        <taxon>Thermovirgaceae</taxon>
        <taxon>Thermovirga</taxon>
    </lineage>
</organism>
<accession>G7V778</accession>